<gene>
    <name evidence="2" type="ORF">KDY119_03362</name>
</gene>
<dbReference type="Gene3D" id="2.40.420.20">
    <property type="match status" value="1"/>
</dbReference>
<keyword evidence="1" id="KW-0812">Transmembrane</keyword>
<evidence type="ECO:0000256" key="1">
    <source>
        <dbReference type="SAM" id="Phobius"/>
    </source>
</evidence>
<dbReference type="Proteomes" id="UP000326702">
    <property type="component" value="Chromosome"/>
</dbReference>
<protein>
    <recommendedName>
        <fullName evidence="4">Peptidoglycan binding-like domain-containing protein</fullName>
    </recommendedName>
</protein>
<dbReference type="SUPFAM" id="SSF47090">
    <property type="entry name" value="PGBD-like"/>
    <property type="match status" value="1"/>
</dbReference>
<evidence type="ECO:0000313" key="3">
    <source>
        <dbReference type="Proteomes" id="UP000326702"/>
    </source>
</evidence>
<evidence type="ECO:0000313" key="2">
    <source>
        <dbReference type="EMBL" id="QFU99826.1"/>
    </source>
</evidence>
<accession>A0A5P9QEZ0</accession>
<proteinExistence type="predicted"/>
<feature type="transmembrane region" description="Helical" evidence="1">
    <location>
        <begin position="12"/>
        <end position="31"/>
    </location>
</feature>
<dbReference type="Gene3D" id="1.10.101.10">
    <property type="entry name" value="PGBD-like superfamily/PGBD"/>
    <property type="match status" value="1"/>
</dbReference>
<keyword evidence="3" id="KW-1185">Reference proteome</keyword>
<keyword evidence="1" id="KW-0472">Membrane</keyword>
<reference evidence="2 3" key="1">
    <citation type="submission" date="2019-10" db="EMBL/GenBank/DDBJ databases">
        <title>Genome sequence of Luteimicrobium xylanilyticum HY-24.</title>
        <authorList>
            <person name="Kim D.Y."/>
            <person name="Park H.-Y."/>
        </authorList>
    </citation>
    <scope>NUCLEOTIDE SEQUENCE [LARGE SCALE GENOMIC DNA]</scope>
    <source>
        <strain evidence="2 3">HY-24</strain>
    </source>
</reference>
<dbReference type="AlphaFoldDB" id="A0A5P9QEZ0"/>
<organism evidence="2 3">
    <name type="scientific">Luteimicrobium xylanilyticum</name>
    <dbReference type="NCBI Taxonomy" id="1133546"/>
    <lineage>
        <taxon>Bacteria</taxon>
        <taxon>Bacillati</taxon>
        <taxon>Actinomycetota</taxon>
        <taxon>Actinomycetes</taxon>
        <taxon>Micrococcales</taxon>
        <taxon>Luteimicrobium</taxon>
    </lineage>
</organism>
<keyword evidence="1" id="KW-1133">Transmembrane helix</keyword>
<name>A0A5P9QEZ0_9MICO</name>
<evidence type="ECO:0008006" key="4">
    <source>
        <dbReference type="Google" id="ProtNLM"/>
    </source>
</evidence>
<dbReference type="KEGG" id="lxl:KDY119_03362"/>
<dbReference type="InterPro" id="IPR036365">
    <property type="entry name" value="PGBD-like_sf"/>
</dbReference>
<sequence length="415" mass="40873">MHRPGRARGRWLAIWATITIAICAAAFVVGGRVRSPWDAAIASADTSPVVTAKVAEHTVRNSDDLLTGTVSLGNTEALTVPSPDGVAVVTKINVGRGDVLRPGQVVGEVSGTSVVALALPFPLYRDLAPGDTGSDVKAVQDELVTLGLMSSAAADGTYGGGTAVAVAKLFSSGGGAPPPASGDARAALATARQALADAKDDEGETASAVASASKAVATAEAAAGTPLPRSAVVLVPAHGAEVVAVAKVGDSLAGGDDLLSVRSGSATVTVRAAVDQVPKVGAAVRVASVVDTSVSVDGVVSHVGQFTAGKDAQGPGNDVVVKLSSVHGLADGDSVTVTPRSGAPTSKGLAVPLTSLRDAADGSSYVLRVTNPPTGGKGHPTTERVTVELGASGNGYALVDGGSLRSGDVVVVSEP</sequence>
<dbReference type="InterPro" id="IPR036366">
    <property type="entry name" value="PGBDSf"/>
</dbReference>
<dbReference type="EMBL" id="CP045529">
    <property type="protein sequence ID" value="QFU99826.1"/>
    <property type="molecule type" value="Genomic_DNA"/>
</dbReference>